<gene>
    <name evidence="7" type="ORF">Q3M24_10315</name>
</gene>
<feature type="transmembrane region" description="Helical" evidence="6">
    <location>
        <begin position="82"/>
        <end position="108"/>
    </location>
</feature>
<evidence type="ECO:0000256" key="6">
    <source>
        <dbReference type="SAM" id="Phobius"/>
    </source>
</evidence>
<organism evidence="7">
    <name type="scientific">Candidatus Electrothrix aestuarii</name>
    <dbReference type="NCBI Taxonomy" id="3062594"/>
    <lineage>
        <taxon>Bacteria</taxon>
        <taxon>Pseudomonadati</taxon>
        <taxon>Thermodesulfobacteriota</taxon>
        <taxon>Desulfobulbia</taxon>
        <taxon>Desulfobulbales</taxon>
        <taxon>Desulfobulbaceae</taxon>
        <taxon>Candidatus Electrothrix</taxon>
    </lineage>
</organism>
<feature type="transmembrane region" description="Helical" evidence="6">
    <location>
        <begin position="421"/>
        <end position="438"/>
    </location>
</feature>
<feature type="transmembrane region" description="Helical" evidence="6">
    <location>
        <begin position="215"/>
        <end position="235"/>
    </location>
</feature>
<evidence type="ECO:0000256" key="5">
    <source>
        <dbReference type="ARBA" id="ARBA00023136"/>
    </source>
</evidence>
<evidence type="ECO:0000256" key="1">
    <source>
        <dbReference type="ARBA" id="ARBA00004651"/>
    </source>
</evidence>
<evidence type="ECO:0000313" key="7">
    <source>
        <dbReference type="EMBL" id="XCN75099.1"/>
    </source>
</evidence>
<feature type="transmembrane region" description="Helical" evidence="6">
    <location>
        <begin position="114"/>
        <end position="135"/>
    </location>
</feature>
<dbReference type="EMBL" id="CP159373">
    <property type="protein sequence ID" value="XCN75099.1"/>
    <property type="molecule type" value="Genomic_DNA"/>
</dbReference>
<feature type="transmembrane region" description="Helical" evidence="6">
    <location>
        <begin position="387"/>
        <end position="409"/>
    </location>
</feature>
<proteinExistence type="predicted"/>
<feature type="transmembrane region" description="Helical" evidence="6">
    <location>
        <begin position="147"/>
        <end position="167"/>
    </location>
</feature>
<feature type="transmembrane region" description="Helical" evidence="6">
    <location>
        <begin position="327"/>
        <end position="350"/>
    </location>
</feature>
<keyword evidence="5 6" id="KW-0472">Membrane</keyword>
<evidence type="ECO:0000256" key="3">
    <source>
        <dbReference type="ARBA" id="ARBA00022692"/>
    </source>
</evidence>
<dbReference type="PANTHER" id="PTHR30250">
    <property type="entry name" value="PST FAMILY PREDICTED COLANIC ACID TRANSPORTER"/>
    <property type="match status" value="1"/>
</dbReference>
<dbReference type="PANTHER" id="PTHR30250:SF11">
    <property type="entry name" value="O-ANTIGEN TRANSPORTER-RELATED"/>
    <property type="match status" value="1"/>
</dbReference>
<protein>
    <submittedName>
        <fullName evidence="7">Flippase</fullName>
    </submittedName>
</protein>
<comment type="subcellular location">
    <subcellularLocation>
        <location evidence="1">Cell membrane</location>
        <topology evidence="1">Multi-pass membrane protein</topology>
    </subcellularLocation>
</comment>
<dbReference type="Pfam" id="PF01943">
    <property type="entry name" value="Polysacc_synt"/>
    <property type="match status" value="1"/>
</dbReference>
<keyword evidence="3 6" id="KW-0812">Transmembrane</keyword>
<feature type="transmembrane region" description="Helical" evidence="6">
    <location>
        <begin position="297"/>
        <end position="315"/>
    </location>
</feature>
<name>A0AAU8M1Y3_9BACT</name>
<evidence type="ECO:0000256" key="4">
    <source>
        <dbReference type="ARBA" id="ARBA00022989"/>
    </source>
</evidence>
<dbReference type="KEGG" id="eaj:Q3M24_10315"/>
<sequence length="477" mass="53356">MASPNPYKVIFKNTVVLTAARLFSRILQFFFFIYAARSLGPKYFGIFSFAYVLVRILEISMDMGVSRYSVQQVSRDLQKAPQYLGASLTIKIFLIISGYLLIIGTGYIMNGDALSMKVLFLLAAVAVFDNLALPFGSVFGAHQKMEYSAVIISVSNLTMCLVGFTFLYYSKDILLFCLAFVIGAFLRLSFNVFWCIKKYGMPEFNNFNRFSLWDLLKKSIPFSLMNIFVTIYYHVDSVMLQVFDGYKVVGQYNAAYRLIDAPLFISMSVTTALFPAISRLYYKKENQKLQKLISESFKKILATGLFISITAAFLADDLISIIYGEEYAAAADVLPVLIFGVACIMPGSICNTVVRASDRQSLSAIIAGGGVIFNIVLNLLLIPKYSLLGAAWATLATEMIMAGIYTVAVKEHIKLLFKLDQIIRILIFPLLLVIFLYVTQAAGVWFQLIGAGVSFFPFMLITGLITRKELTSLLERK</sequence>
<feature type="transmembrane region" description="Helical" evidence="6">
    <location>
        <begin position="444"/>
        <end position="466"/>
    </location>
</feature>
<feature type="transmembrane region" description="Helical" evidence="6">
    <location>
        <begin position="362"/>
        <end position="381"/>
    </location>
</feature>
<keyword evidence="2" id="KW-1003">Cell membrane</keyword>
<feature type="transmembrane region" description="Helical" evidence="6">
    <location>
        <begin position="173"/>
        <end position="194"/>
    </location>
</feature>
<evidence type="ECO:0000256" key="2">
    <source>
        <dbReference type="ARBA" id="ARBA00022475"/>
    </source>
</evidence>
<dbReference type="CDD" id="cd13128">
    <property type="entry name" value="MATE_Wzx_like"/>
    <property type="match status" value="1"/>
</dbReference>
<dbReference type="GO" id="GO:0005886">
    <property type="term" value="C:plasma membrane"/>
    <property type="evidence" value="ECO:0007669"/>
    <property type="project" value="UniProtKB-SubCell"/>
</dbReference>
<dbReference type="InterPro" id="IPR002797">
    <property type="entry name" value="Polysacc_synth"/>
</dbReference>
<feature type="transmembrane region" description="Helical" evidence="6">
    <location>
        <begin position="255"/>
        <end position="277"/>
    </location>
</feature>
<accession>A0AAU8M1Y3</accession>
<reference evidence="7" key="2">
    <citation type="submission" date="2024-06" db="EMBL/GenBank/DDBJ databases">
        <authorList>
            <person name="Plum-Jensen L.E."/>
            <person name="Schramm A."/>
            <person name="Marshall I.P.G."/>
        </authorList>
    </citation>
    <scope>NUCLEOTIDE SEQUENCE</scope>
    <source>
        <strain evidence="7">Rat1</strain>
    </source>
</reference>
<reference evidence="7" key="1">
    <citation type="journal article" date="2024" name="Syst. Appl. Microbiol.">
        <title>First single-strain enrichments of Electrothrix cable bacteria, description of E. aestuarii sp. nov. and E. rattekaaiensis sp. nov., and proposal of a cable bacteria taxonomy following the rules of the SeqCode.</title>
        <authorList>
            <person name="Plum-Jensen L.E."/>
            <person name="Schramm A."/>
            <person name="Marshall I.P.G."/>
        </authorList>
    </citation>
    <scope>NUCLEOTIDE SEQUENCE</scope>
    <source>
        <strain evidence="7">Rat1</strain>
    </source>
</reference>
<dbReference type="AlphaFoldDB" id="A0AAU8M1Y3"/>
<keyword evidence="4 6" id="KW-1133">Transmembrane helix</keyword>
<dbReference type="InterPro" id="IPR050833">
    <property type="entry name" value="Poly_Biosynth_Transport"/>
</dbReference>